<accession>A0A0F9NCZ6</accession>
<dbReference type="AlphaFoldDB" id="A0A0F9NCZ6"/>
<gene>
    <name evidence="1" type="ORF">LCGC14_0966860</name>
</gene>
<name>A0A0F9NCZ6_9ZZZZ</name>
<evidence type="ECO:0000313" key="1">
    <source>
        <dbReference type="EMBL" id="KKN17335.1"/>
    </source>
</evidence>
<organism evidence="1">
    <name type="scientific">marine sediment metagenome</name>
    <dbReference type="NCBI Taxonomy" id="412755"/>
    <lineage>
        <taxon>unclassified sequences</taxon>
        <taxon>metagenomes</taxon>
        <taxon>ecological metagenomes</taxon>
    </lineage>
</organism>
<protein>
    <submittedName>
        <fullName evidence="1">Uncharacterized protein</fullName>
    </submittedName>
</protein>
<proteinExistence type="predicted"/>
<dbReference type="EMBL" id="LAZR01003532">
    <property type="protein sequence ID" value="KKN17335.1"/>
    <property type="molecule type" value="Genomic_DNA"/>
</dbReference>
<sequence length="182" mass="20614">MAVILEWLKIDDAVSYKVEHSTTGKADTFTEIATGLPGHQFLHDTGNTPDFYNISGIDRFAQVIEITTPLALYEAQNMCKIFGTILDGTGRPETSATVRFEVRPQDAPQIIQEDLVITEESKSVQTNDVGTFEIYLLRDLLVEMFVPQTKFKILFMVPDEEDRNFARLTPEFGFKTKITNPF</sequence>
<reference evidence="1" key="1">
    <citation type="journal article" date="2015" name="Nature">
        <title>Complex archaea that bridge the gap between prokaryotes and eukaryotes.</title>
        <authorList>
            <person name="Spang A."/>
            <person name="Saw J.H."/>
            <person name="Jorgensen S.L."/>
            <person name="Zaremba-Niedzwiedzka K."/>
            <person name="Martijn J."/>
            <person name="Lind A.E."/>
            <person name="van Eijk R."/>
            <person name="Schleper C."/>
            <person name="Guy L."/>
            <person name="Ettema T.J."/>
        </authorList>
    </citation>
    <scope>NUCLEOTIDE SEQUENCE</scope>
</reference>
<comment type="caution">
    <text evidence="1">The sequence shown here is derived from an EMBL/GenBank/DDBJ whole genome shotgun (WGS) entry which is preliminary data.</text>
</comment>